<dbReference type="GO" id="GO:1990112">
    <property type="term" value="C:RQC complex"/>
    <property type="evidence" value="ECO:0007669"/>
    <property type="project" value="TreeGrafter"/>
</dbReference>
<dbReference type="GO" id="GO:1990116">
    <property type="term" value="P:ribosome-associated ubiquitin-dependent protein catabolic process"/>
    <property type="evidence" value="ECO:0007669"/>
    <property type="project" value="TreeGrafter"/>
</dbReference>
<feature type="compositionally biased region" description="Basic and acidic residues" evidence="1">
    <location>
        <begin position="52"/>
        <end position="61"/>
    </location>
</feature>
<accession>A0A0C2S0T4</accession>
<dbReference type="AlphaFoldDB" id="A0A0C2S0T4"/>
<evidence type="ECO:0008006" key="4">
    <source>
        <dbReference type="Google" id="ProtNLM"/>
    </source>
</evidence>
<evidence type="ECO:0000313" key="3">
    <source>
        <dbReference type="Proteomes" id="UP000054549"/>
    </source>
</evidence>
<dbReference type="Proteomes" id="UP000054549">
    <property type="component" value="Unassembled WGS sequence"/>
</dbReference>
<feature type="region of interest" description="Disordered" evidence="1">
    <location>
        <begin position="179"/>
        <end position="200"/>
    </location>
</feature>
<dbReference type="InParanoid" id="A0A0C2S0T4"/>
<dbReference type="Pfam" id="PF04910">
    <property type="entry name" value="Tcf25"/>
    <property type="match status" value="1"/>
</dbReference>
<dbReference type="STRING" id="946122.A0A0C2S0T4"/>
<dbReference type="InterPro" id="IPR006994">
    <property type="entry name" value="TCF25/Rqc1"/>
</dbReference>
<feature type="compositionally biased region" description="Basic residues" evidence="1">
    <location>
        <begin position="62"/>
        <end position="73"/>
    </location>
</feature>
<dbReference type="PANTHER" id="PTHR22684:SF0">
    <property type="entry name" value="RIBOSOME QUALITY CONTROL COMPLEX SUBUNIT TCF25"/>
    <property type="match status" value="1"/>
</dbReference>
<keyword evidence="3" id="KW-1185">Reference proteome</keyword>
<name>A0A0C2S0T4_AMAMK</name>
<dbReference type="HOGENOM" id="CLU_008321_2_0_1"/>
<feature type="region of interest" description="Disordered" evidence="1">
    <location>
        <begin position="722"/>
        <end position="750"/>
    </location>
</feature>
<reference evidence="2 3" key="1">
    <citation type="submission" date="2014-04" db="EMBL/GenBank/DDBJ databases">
        <title>Evolutionary Origins and Diversification of the Mycorrhizal Mutualists.</title>
        <authorList>
            <consortium name="DOE Joint Genome Institute"/>
            <consortium name="Mycorrhizal Genomics Consortium"/>
            <person name="Kohler A."/>
            <person name="Kuo A."/>
            <person name="Nagy L.G."/>
            <person name="Floudas D."/>
            <person name="Copeland A."/>
            <person name="Barry K.W."/>
            <person name="Cichocki N."/>
            <person name="Veneault-Fourrey C."/>
            <person name="LaButti K."/>
            <person name="Lindquist E.A."/>
            <person name="Lipzen A."/>
            <person name="Lundell T."/>
            <person name="Morin E."/>
            <person name="Murat C."/>
            <person name="Riley R."/>
            <person name="Ohm R."/>
            <person name="Sun H."/>
            <person name="Tunlid A."/>
            <person name="Henrissat B."/>
            <person name="Grigoriev I.V."/>
            <person name="Hibbett D.S."/>
            <person name="Martin F."/>
        </authorList>
    </citation>
    <scope>NUCLEOTIDE SEQUENCE [LARGE SCALE GENOMIC DNA]</scope>
    <source>
        <strain evidence="2 3">Koide BX008</strain>
    </source>
</reference>
<dbReference type="GO" id="GO:0072344">
    <property type="term" value="P:rescue of stalled ribosome"/>
    <property type="evidence" value="ECO:0007669"/>
    <property type="project" value="TreeGrafter"/>
</dbReference>
<proteinExistence type="predicted"/>
<dbReference type="EMBL" id="KN818436">
    <property type="protein sequence ID" value="KIL56245.1"/>
    <property type="molecule type" value="Genomic_DNA"/>
</dbReference>
<sequence length="791" mass="89100">MPSKRQQRELEELEALKANQLPEAAEDVYAPKSVPTFAQVWSQLSASESEQESDHGGGSESHKKKKKKKKKKATPATPGPSTPSRDLADRSPPTTTTKSEKKKALKKQKEKEKKSGTTMDELDQALAELSIKYPDIQTQSSSSSSTATAFNPKLLAVSLSHLDSEAELRKFFGSKVVQANQAPSSSSSHANRRGRQPIPIRSHLTKPKSTWWAAKQREGLSIRAYTSQEVAEKAKRCGWEGALDEKWWTVEYSRKYKSMTKAFIRTVLSGDPQGFWDLIGLIPWHADTLLQLAEIYRHREEWAQAVDFVDRALFTYERSFIGAFDFTSGQNRLDFDLVENRPFFLAVHRQITDLQRRGCVRTAFEFSRLLYSLDPWSDPHGALLHLDFLALKAQGMNQWLLDVYDNFSSRRKNRPPNEKRDTRADPSVLPGWAYSRALAMWMVEDARKDKDHKASSEALKEAVLSFPSVVPLLADKIEAHIPGTIRAHIDFKVQVDGAYMSPSDSMLHMLSHLYAQHAFGIWKEPAHAEWFTSVVTSLPLPSPNLPITAQRQEFMRLYDQSENLRYSAYRHITVQESSYRRLFSFIPKQVTESRSLACDPLPPPSAVSRYDAGFFDGVEDAFESGMFGATRTRRRQQRGAEQNPLLRQVQEIFNANPQIAERFPGGMLQFADMIDQIPPDVLEDMLVQLDAAGLEAQQHGGMPGNFDERAVDGPAVAVRQAADQVEPDGEGNTEEEEEEEEEEAEASPALIRGLRNFIGHFWRRGNTLDGDPDSDDDDDDETGPVDGMGVD</sequence>
<evidence type="ECO:0000256" key="1">
    <source>
        <dbReference type="SAM" id="MobiDB-lite"/>
    </source>
</evidence>
<feature type="region of interest" description="Disordered" evidence="1">
    <location>
        <begin position="763"/>
        <end position="791"/>
    </location>
</feature>
<feature type="compositionally biased region" description="Acidic residues" evidence="1">
    <location>
        <begin position="770"/>
        <end position="783"/>
    </location>
</feature>
<protein>
    <recommendedName>
        <fullName evidence="4">DUF654-domain-containing protein</fullName>
    </recommendedName>
</protein>
<dbReference type="PANTHER" id="PTHR22684">
    <property type="entry name" value="NULP1-RELATED"/>
    <property type="match status" value="1"/>
</dbReference>
<dbReference type="OrthoDB" id="205993at2759"/>
<feature type="compositionally biased region" description="Polar residues" evidence="1">
    <location>
        <begin position="179"/>
        <end position="189"/>
    </location>
</feature>
<dbReference type="FunCoup" id="A0A0C2S0T4">
    <property type="interactions" value="461"/>
</dbReference>
<feature type="region of interest" description="Disordered" evidence="1">
    <location>
        <begin position="43"/>
        <end position="121"/>
    </location>
</feature>
<feature type="compositionally biased region" description="Acidic residues" evidence="1">
    <location>
        <begin position="725"/>
        <end position="745"/>
    </location>
</feature>
<evidence type="ECO:0000313" key="2">
    <source>
        <dbReference type="EMBL" id="KIL56245.1"/>
    </source>
</evidence>
<organism evidence="2 3">
    <name type="scientific">Amanita muscaria (strain Koide BX008)</name>
    <dbReference type="NCBI Taxonomy" id="946122"/>
    <lineage>
        <taxon>Eukaryota</taxon>
        <taxon>Fungi</taxon>
        <taxon>Dikarya</taxon>
        <taxon>Basidiomycota</taxon>
        <taxon>Agaricomycotina</taxon>
        <taxon>Agaricomycetes</taxon>
        <taxon>Agaricomycetidae</taxon>
        <taxon>Agaricales</taxon>
        <taxon>Pluteineae</taxon>
        <taxon>Amanitaceae</taxon>
        <taxon>Amanita</taxon>
    </lineage>
</organism>
<gene>
    <name evidence="2" type="ORF">M378DRAFT_201021</name>
</gene>